<evidence type="ECO:0000313" key="11">
    <source>
        <dbReference type="EMBL" id="MEY9258551.1"/>
    </source>
</evidence>
<evidence type="ECO:0000313" key="12">
    <source>
        <dbReference type="Proteomes" id="UP001565435"/>
    </source>
</evidence>
<evidence type="ECO:0000256" key="3">
    <source>
        <dbReference type="ARBA" id="ARBA00022475"/>
    </source>
</evidence>
<evidence type="ECO:0000256" key="4">
    <source>
        <dbReference type="ARBA" id="ARBA00022519"/>
    </source>
</evidence>
<keyword evidence="4" id="KW-0997">Cell inner membrane</keyword>
<dbReference type="PANTHER" id="PTHR35011">
    <property type="entry name" value="2,3-DIKETO-L-GULONATE TRAP TRANSPORTER SMALL PERMEASE PROTEIN YIAM"/>
    <property type="match status" value="1"/>
</dbReference>
<keyword evidence="12" id="KW-1185">Reference proteome</keyword>
<feature type="transmembrane region" description="Helical" evidence="9">
    <location>
        <begin position="52"/>
        <end position="69"/>
    </location>
</feature>
<evidence type="ECO:0000256" key="8">
    <source>
        <dbReference type="ARBA" id="ARBA00038436"/>
    </source>
</evidence>
<dbReference type="InterPro" id="IPR007387">
    <property type="entry name" value="TRAP_DctQ"/>
</dbReference>
<dbReference type="RefSeq" id="WP_370035846.1">
    <property type="nucleotide sequence ID" value="NZ_JBGBYS010000007.1"/>
</dbReference>
<feature type="transmembrane region" description="Helical" evidence="9">
    <location>
        <begin position="128"/>
        <end position="152"/>
    </location>
</feature>
<proteinExistence type="inferred from homology"/>
<dbReference type="PANTHER" id="PTHR35011:SF2">
    <property type="entry name" value="2,3-DIKETO-L-GULONATE TRAP TRANSPORTER SMALL PERMEASE PROTEIN YIAM"/>
    <property type="match status" value="1"/>
</dbReference>
<keyword evidence="2" id="KW-0813">Transport</keyword>
<keyword evidence="6 9" id="KW-1133">Transmembrane helix</keyword>
<evidence type="ECO:0000256" key="1">
    <source>
        <dbReference type="ARBA" id="ARBA00004429"/>
    </source>
</evidence>
<evidence type="ECO:0000256" key="6">
    <source>
        <dbReference type="ARBA" id="ARBA00022989"/>
    </source>
</evidence>
<evidence type="ECO:0000259" key="10">
    <source>
        <dbReference type="Pfam" id="PF04290"/>
    </source>
</evidence>
<feature type="domain" description="Tripartite ATP-independent periplasmic transporters DctQ component" evidence="10">
    <location>
        <begin position="28"/>
        <end position="158"/>
    </location>
</feature>
<evidence type="ECO:0000256" key="7">
    <source>
        <dbReference type="ARBA" id="ARBA00023136"/>
    </source>
</evidence>
<evidence type="ECO:0000256" key="9">
    <source>
        <dbReference type="SAM" id="Phobius"/>
    </source>
</evidence>
<gene>
    <name evidence="11" type="ORF">ABH903_001572</name>
</gene>
<evidence type="ECO:0000256" key="2">
    <source>
        <dbReference type="ARBA" id="ARBA00022448"/>
    </source>
</evidence>
<comment type="similarity">
    <text evidence="8">Belongs to the TRAP transporter small permease family.</text>
</comment>
<organism evidence="11 12">
    <name type="scientific">Brevibacterium epidermidis</name>
    <dbReference type="NCBI Taxonomy" id="1698"/>
    <lineage>
        <taxon>Bacteria</taxon>
        <taxon>Bacillati</taxon>
        <taxon>Actinomycetota</taxon>
        <taxon>Actinomycetes</taxon>
        <taxon>Micrococcales</taxon>
        <taxon>Brevibacteriaceae</taxon>
        <taxon>Brevibacterium</taxon>
    </lineage>
</organism>
<reference evidence="11 12" key="1">
    <citation type="submission" date="2024-07" db="EMBL/GenBank/DDBJ databases">
        <title>Mealworm larvae gut microbial communities from Newark, Delaware, USA.</title>
        <authorList>
            <person name="Blenner M."/>
        </authorList>
    </citation>
    <scope>NUCLEOTIDE SEQUENCE [LARGE SCALE GENOMIC DNA]</scope>
    <source>
        <strain evidence="11 12">UD i117</strain>
    </source>
</reference>
<evidence type="ECO:0000256" key="5">
    <source>
        <dbReference type="ARBA" id="ARBA00022692"/>
    </source>
</evidence>
<keyword evidence="3" id="KW-1003">Cell membrane</keyword>
<comment type="subcellular location">
    <subcellularLocation>
        <location evidence="1">Cell inner membrane</location>
        <topology evidence="1">Multi-pass membrane protein</topology>
    </subcellularLocation>
</comment>
<keyword evidence="7 9" id="KW-0472">Membrane</keyword>
<accession>A0ABV4EJR9</accession>
<dbReference type="Proteomes" id="UP001565435">
    <property type="component" value="Unassembled WGS sequence"/>
</dbReference>
<dbReference type="InterPro" id="IPR055348">
    <property type="entry name" value="DctQ"/>
</dbReference>
<comment type="caution">
    <text evidence="11">The sequence shown here is derived from an EMBL/GenBank/DDBJ whole genome shotgun (WGS) entry which is preliminary data.</text>
</comment>
<feature type="transmembrane region" description="Helical" evidence="9">
    <location>
        <begin position="20"/>
        <end position="40"/>
    </location>
</feature>
<dbReference type="Pfam" id="PF04290">
    <property type="entry name" value="DctQ"/>
    <property type="match status" value="1"/>
</dbReference>
<dbReference type="EMBL" id="JBGBYS010000007">
    <property type="protein sequence ID" value="MEY9258551.1"/>
    <property type="molecule type" value="Genomic_DNA"/>
</dbReference>
<name>A0ABV4EJR9_BREEP</name>
<protein>
    <submittedName>
        <fullName evidence="11">TRAP-type C4-dicarboxylate transport system permease small subunit</fullName>
    </submittedName>
</protein>
<sequence>MKKQLHVAARALLAAQRWILFICCALVVIGLFAQVILRYVLGTTILGLNELILIPTIWMYFIGASYASAEGTHISADILQVYLRSNRAKVVVRTIVSTISLAVGLILSWWACLYIQHSLDRPGTTPVFGLPLIIVQVAVIVGFILMTFYTAVELYRTIAQLKSDKSATLPNSVANYKTEG</sequence>
<keyword evidence="5 9" id="KW-0812">Transmembrane</keyword>
<feature type="transmembrane region" description="Helical" evidence="9">
    <location>
        <begin position="90"/>
        <end position="116"/>
    </location>
</feature>